<dbReference type="HOGENOM" id="CLU_2195761_0_0_12"/>
<dbReference type="AlphaFoldDB" id="A0A0E2E6J3"/>
<dbReference type="SUPFAM" id="SSF75169">
    <property type="entry name" value="DsrEFH-like"/>
    <property type="match status" value="1"/>
</dbReference>
<reference evidence="1" key="1">
    <citation type="submission" date="2012-01" db="EMBL/GenBank/DDBJ databases">
        <title>The Genome Sequence of Treponema denticola H-22.</title>
        <authorList>
            <consortium name="The Broad Institute Genome Sequencing Platform"/>
            <person name="Earl A."/>
            <person name="Ward D."/>
            <person name="Feldgarden M."/>
            <person name="Gevers D."/>
            <person name="Blanton J.M."/>
            <person name="Fenno C.J."/>
            <person name="Baranova O.V."/>
            <person name="Mathney J."/>
            <person name="Dewhirst F.E."/>
            <person name="Izard J."/>
            <person name="Young S.K."/>
            <person name="Zeng Q."/>
            <person name="Gargeya S."/>
            <person name="Fitzgerald M."/>
            <person name="Haas B."/>
            <person name="Abouelleil A."/>
            <person name="Alvarado L."/>
            <person name="Arachchi H.M."/>
            <person name="Berlin A."/>
            <person name="Chapman S.B."/>
            <person name="Gearin G."/>
            <person name="Goldberg J."/>
            <person name="Griggs A."/>
            <person name="Gujja S."/>
            <person name="Hansen M."/>
            <person name="Heiman D."/>
            <person name="Howarth C."/>
            <person name="Larimer J."/>
            <person name="Lui A."/>
            <person name="MacDonald P.J.P."/>
            <person name="McCowen C."/>
            <person name="Montmayeur A."/>
            <person name="Murphy C."/>
            <person name="Neiman D."/>
            <person name="Pearson M."/>
            <person name="Priest M."/>
            <person name="Roberts A."/>
            <person name="Saif S."/>
            <person name="Shea T."/>
            <person name="Sisk P."/>
            <person name="Stolte C."/>
            <person name="Sykes S."/>
            <person name="Wortman J."/>
            <person name="Nusbaum C."/>
            <person name="Birren B."/>
        </authorList>
    </citation>
    <scope>NUCLEOTIDE SEQUENCE [LARGE SCALE GENOMIC DNA]</scope>
    <source>
        <strain evidence="1">H-22</strain>
    </source>
</reference>
<sequence>MHYKVLFRIEKFNLIDKLKHKITNYKRYCEELGDTAEIEVVFAGDVVKYFESLENDFTDSGLDIALCHNALTGQNMPDINYKNIRTVRAGIGEIISRKAEGFIEYTIE</sequence>
<dbReference type="Gene3D" id="3.40.1260.10">
    <property type="entry name" value="DsrEFH-like"/>
    <property type="match status" value="1"/>
</dbReference>
<evidence type="ECO:0000313" key="1">
    <source>
        <dbReference type="EMBL" id="EMB34900.1"/>
    </source>
</evidence>
<gene>
    <name evidence="1" type="ORF">HMPREF9726_00666</name>
</gene>
<protein>
    <recommendedName>
        <fullName evidence="2">DsrE/DsrF-like family protein</fullName>
    </recommendedName>
</protein>
<dbReference type="GeneID" id="2740185"/>
<accession>A0A0E2E6J3</accession>
<organism evidence="1">
    <name type="scientific">Treponema denticola H-22</name>
    <dbReference type="NCBI Taxonomy" id="999432"/>
    <lineage>
        <taxon>Bacteria</taxon>
        <taxon>Pseudomonadati</taxon>
        <taxon>Spirochaetota</taxon>
        <taxon>Spirochaetia</taxon>
        <taxon>Spirochaetales</taxon>
        <taxon>Treponemataceae</taxon>
        <taxon>Treponema</taxon>
    </lineage>
</organism>
<dbReference type="InterPro" id="IPR027396">
    <property type="entry name" value="DsrEFH-like"/>
</dbReference>
<comment type="caution">
    <text evidence="1">The sequence shown here is derived from an EMBL/GenBank/DDBJ whole genome shotgun (WGS) entry which is preliminary data.</text>
</comment>
<evidence type="ECO:0008006" key="2">
    <source>
        <dbReference type="Google" id="ProtNLM"/>
    </source>
</evidence>
<name>A0A0E2E6J3_TREDN</name>
<dbReference type="PATRIC" id="fig|999432.5.peg.694"/>
<proteinExistence type="predicted"/>
<dbReference type="EMBL" id="AGDV01000006">
    <property type="protein sequence ID" value="EMB34900.1"/>
    <property type="molecule type" value="Genomic_DNA"/>
</dbReference>
<dbReference type="Proteomes" id="UP000011705">
    <property type="component" value="Chromosome"/>
</dbReference>
<dbReference type="RefSeq" id="WP_002669775.1">
    <property type="nucleotide sequence ID" value="NZ_CM001795.1"/>
</dbReference>